<evidence type="ECO:0000256" key="7">
    <source>
        <dbReference type="ARBA" id="ARBA00023242"/>
    </source>
</evidence>
<dbReference type="PANTHER" id="PTHR13437">
    <property type="entry name" value="NUCLEOPORIN P58/P45 NUCLEOPORIN-LIKE PROTEIN 1"/>
    <property type="match status" value="1"/>
</dbReference>
<evidence type="ECO:0008006" key="11">
    <source>
        <dbReference type="Google" id="ProtNLM"/>
    </source>
</evidence>
<organism evidence="9 10">
    <name type="scientific">Phytophthora boehmeriae</name>
    <dbReference type="NCBI Taxonomy" id="109152"/>
    <lineage>
        <taxon>Eukaryota</taxon>
        <taxon>Sar</taxon>
        <taxon>Stramenopiles</taxon>
        <taxon>Oomycota</taxon>
        <taxon>Peronosporomycetes</taxon>
        <taxon>Peronosporales</taxon>
        <taxon>Peronosporaceae</taxon>
        <taxon>Phytophthora</taxon>
    </lineage>
</organism>
<evidence type="ECO:0000256" key="1">
    <source>
        <dbReference type="ARBA" id="ARBA00004567"/>
    </source>
</evidence>
<feature type="region of interest" description="Disordered" evidence="8">
    <location>
        <begin position="522"/>
        <end position="546"/>
    </location>
</feature>
<evidence type="ECO:0000256" key="6">
    <source>
        <dbReference type="ARBA" id="ARBA00023132"/>
    </source>
</evidence>
<dbReference type="AlphaFoldDB" id="A0A8T1VNR6"/>
<dbReference type="EMBL" id="JAGDFL010000696">
    <property type="protein sequence ID" value="KAG7382801.1"/>
    <property type="molecule type" value="Genomic_DNA"/>
</dbReference>
<gene>
    <name evidence="9" type="ORF">PHYBOEH_010239</name>
</gene>
<dbReference type="GO" id="GO:0005643">
    <property type="term" value="C:nuclear pore"/>
    <property type="evidence" value="ECO:0007669"/>
    <property type="project" value="UniProtKB-SubCell"/>
</dbReference>
<dbReference type="InterPro" id="IPR024882">
    <property type="entry name" value="NUP58/p45/49"/>
</dbReference>
<evidence type="ECO:0000256" key="8">
    <source>
        <dbReference type="SAM" id="MobiDB-lite"/>
    </source>
</evidence>
<keyword evidence="5" id="KW-0811">Translocation</keyword>
<dbReference type="GO" id="GO:0051028">
    <property type="term" value="P:mRNA transport"/>
    <property type="evidence" value="ECO:0007669"/>
    <property type="project" value="UniProtKB-KW"/>
</dbReference>
<protein>
    <recommendedName>
        <fullName evidence="11">Nucleoporin p58/p45</fullName>
    </recommendedName>
</protein>
<keyword evidence="6" id="KW-0906">Nuclear pore complex</keyword>
<evidence type="ECO:0000313" key="10">
    <source>
        <dbReference type="Proteomes" id="UP000693981"/>
    </source>
</evidence>
<dbReference type="Proteomes" id="UP000693981">
    <property type="component" value="Unassembled WGS sequence"/>
</dbReference>
<sequence length="546" mass="55486">MAFSFGSTAAAPASSGFSFGATPAAPAASSGFSFGAAPAAPAASSGFSFGATSAAPAASSGFSFGATPAAPAASSGFSFGGSSVNPAAAGGFKFGAQPAASTGFSFGASTAPSTATPSLFGGATTSGAAAPSGFGFGAATQPAAGGFGGFGGFGANTAAPGAAPAQPAGPPITLETAFEALPADVQKNMAQFHAFLKEQDQSDAFLKTVSPRQMEVLRENMAKLEQEVLARRNRQDRQTAAVQHVRQDVRQLLHQVDAATLTRRSLDSSNGASNLYHVMRRVEMPSPYYWELLDHYEQKMAAIKAQIEDVEAQFKPLYDGRAKTASTGAPAPAQLQQILLAQNTALMQAAARVAEVHEKAEELRQLFLANMQEDLARHGEKNPAAFQNPFDKRKKSCEADKREAIDKIRFRTNVAPTIVTPSQPATAAPAATSAFGFGTTPSTAPTPSSGFSFGAATSSSAKTVSFNLTSTTATSVAPLATTTSITATPISSATTAAPAAGGFTAPTVSTSGFGSISSSFLPPATADSKSTAGSKRGGRAQKKRTS</sequence>
<comment type="caution">
    <text evidence="9">The sequence shown here is derived from an EMBL/GenBank/DDBJ whole genome shotgun (WGS) entry which is preliminary data.</text>
</comment>
<proteinExistence type="predicted"/>
<keyword evidence="7" id="KW-0539">Nucleus</keyword>
<keyword evidence="2" id="KW-0813">Transport</keyword>
<evidence type="ECO:0000256" key="2">
    <source>
        <dbReference type="ARBA" id="ARBA00022448"/>
    </source>
</evidence>
<comment type="subcellular location">
    <subcellularLocation>
        <location evidence="1">Nucleus</location>
        <location evidence="1">Nuclear pore complex</location>
    </subcellularLocation>
</comment>
<evidence type="ECO:0000313" key="9">
    <source>
        <dbReference type="EMBL" id="KAG7382801.1"/>
    </source>
</evidence>
<name>A0A8T1VNR6_9STRA</name>
<evidence type="ECO:0000256" key="3">
    <source>
        <dbReference type="ARBA" id="ARBA00022816"/>
    </source>
</evidence>
<evidence type="ECO:0000256" key="4">
    <source>
        <dbReference type="ARBA" id="ARBA00022927"/>
    </source>
</evidence>
<dbReference type="GO" id="GO:0015031">
    <property type="term" value="P:protein transport"/>
    <property type="evidence" value="ECO:0007669"/>
    <property type="project" value="UniProtKB-KW"/>
</dbReference>
<keyword evidence="10" id="KW-1185">Reference proteome</keyword>
<accession>A0A8T1VNR6</accession>
<keyword evidence="3" id="KW-0509">mRNA transport</keyword>
<dbReference type="GO" id="GO:0017056">
    <property type="term" value="F:structural constituent of nuclear pore"/>
    <property type="evidence" value="ECO:0007669"/>
    <property type="project" value="InterPro"/>
</dbReference>
<dbReference type="OrthoDB" id="10263857at2759"/>
<dbReference type="PANTHER" id="PTHR13437:SF2">
    <property type="entry name" value="NUCLEOPORIN P58_P45"/>
    <property type="match status" value="1"/>
</dbReference>
<evidence type="ECO:0000256" key="5">
    <source>
        <dbReference type="ARBA" id="ARBA00023010"/>
    </source>
</evidence>
<keyword evidence="4" id="KW-0653">Protein transport</keyword>
<reference evidence="9" key="1">
    <citation type="submission" date="2021-02" db="EMBL/GenBank/DDBJ databases">
        <authorList>
            <person name="Palmer J.M."/>
        </authorList>
    </citation>
    <scope>NUCLEOTIDE SEQUENCE</scope>
    <source>
        <strain evidence="9">SCRP23</strain>
    </source>
</reference>
<feature type="compositionally biased region" description="Basic residues" evidence="8">
    <location>
        <begin position="536"/>
        <end position="546"/>
    </location>
</feature>
<dbReference type="GO" id="GO:0008139">
    <property type="term" value="F:nuclear localization sequence binding"/>
    <property type="evidence" value="ECO:0007669"/>
    <property type="project" value="InterPro"/>
</dbReference>